<evidence type="ECO:0000256" key="1">
    <source>
        <dbReference type="ARBA" id="ARBA00022741"/>
    </source>
</evidence>
<keyword evidence="7" id="KW-0234">DNA repair</keyword>
<evidence type="ECO:0000259" key="11">
    <source>
        <dbReference type="PROSITE" id="PS51194"/>
    </source>
</evidence>
<dbReference type="PROSITE" id="PS51192">
    <property type="entry name" value="HELICASE_ATP_BIND_1"/>
    <property type="match status" value="1"/>
</dbReference>
<dbReference type="PANTHER" id="PTHR47962:SF5">
    <property type="entry name" value="ATP-DEPENDENT HELICASE LHR-RELATED"/>
    <property type="match status" value="1"/>
</dbReference>
<dbReference type="SMART" id="SM00490">
    <property type="entry name" value="HELICc"/>
    <property type="match status" value="1"/>
</dbReference>
<dbReference type="InterPro" id="IPR011545">
    <property type="entry name" value="DEAD/DEAH_box_helicase_dom"/>
</dbReference>
<name>A0AA35TR56_GEOBA</name>
<organism evidence="12 13">
    <name type="scientific">Geodia barretti</name>
    <name type="common">Barrett's horny sponge</name>
    <dbReference type="NCBI Taxonomy" id="519541"/>
    <lineage>
        <taxon>Eukaryota</taxon>
        <taxon>Metazoa</taxon>
        <taxon>Porifera</taxon>
        <taxon>Demospongiae</taxon>
        <taxon>Heteroscleromorpha</taxon>
        <taxon>Tetractinellida</taxon>
        <taxon>Astrophorina</taxon>
        <taxon>Geodiidae</taxon>
        <taxon>Geodia</taxon>
    </lineage>
</organism>
<keyword evidence="2" id="KW-0227">DNA damage</keyword>
<keyword evidence="13" id="KW-1185">Reference proteome</keyword>
<dbReference type="Pfam" id="PF19306">
    <property type="entry name" value="WHD_Lhr"/>
    <property type="match status" value="1"/>
</dbReference>
<evidence type="ECO:0000259" key="10">
    <source>
        <dbReference type="PROSITE" id="PS51192"/>
    </source>
</evidence>
<evidence type="ECO:0000256" key="8">
    <source>
        <dbReference type="ARBA" id="ARBA00023235"/>
    </source>
</evidence>
<dbReference type="Pfam" id="PF00270">
    <property type="entry name" value="DEAD"/>
    <property type="match status" value="1"/>
</dbReference>
<gene>
    <name evidence="12" type="ORF">GBAR_LOCUS28965</name>
</gene>
<protein>
    <submittedName>
        <fullName evidence="12">Probable ATP-dependent helicase lhr</fullName>
    </submittedName>
</protein>
<dbReference type="InterPro" id="IPR003593">
    <property type="entry name" value="AAA+_ATPase"/>
</dbReference>
<evidence type="ECO:0000256" key="9">
    <source>
        <dbReference type="SAM" id="MobiDB-lite"/>
    </source>
</evidence>
<feature type="domain" description="Helicase C-terminal" evidence="11">
    <location>
        <begin position="222"/>
        <end position="431"/>
    </location>
</feature>
<dbReference type="InterPro" id="IPR001650">
    <property type="entry name" value="Helicase_C-like"/>
</dbReference>
<dbReference type="SUPFAM" id="SSF52540">
    <property type="entry name" value="P-loop containing nucleoside triphosphate hydrolases"/>
    <property type="match status" value="1"/>
</dbReference>
<evidence type="ECO:0000256" key="4">
    <source>
        <dbReference type="ARBA" id="ARBA00022806"/>
    </source>
</evidence>
<dbReference type="InterPro" id="IPR055368">
    <property type="entry name" value="WH3_Lhr"/>
</dbReference>
<dbReference type="InterPro" id="IPR027417">
    <property type="entry name" value="P-loop_NTPase"/>
</dbReference>
<dbReference type="InterPro" id="IPR052511">
    <property type="entry name" value="ATP-dep_Helicase"/>
</dbReference>
<reference evidence="12" key="1">
    <citation type="submission" date="2023-03" db="EMBL/GenBank/DDBJ databases">
        <authorList>
            <person name="Steffen K."/>
            <person name="Cardenas P."/>
        </authorList>
    </citation>
    <scope>NUCLEOTIDE SEQUENCE</scope>
</reference>
<dbReference type="Pfam" id="PF23234">
    <property type="entry name" value="WHD_4th_Lhr"/>
    <property type="match status" value="1"/>
</dbReference>
<dbReference type="Proteomes" id="UP001174909">
    <property type="component" value="Unassembled WGS sequence"/>
</dbReference>
<keyword evidence="5" id="KW-0067">ATP-binding</keyword>
<dbReference type="InterPro" id="IPR045628">
    <property type="entry name" value="Lhr_WH_dom"/>
</dbReference>
<dbReference type="SMART" id="SM00487">
    <property type="entry name" value="DEXDc"/>
    <property type="match status" value="1"/>
</dbReference>
<dbReference type="SMART" id="SM00382">
    <property type="entry name" value="AAA"/>
    <property type="match status" value="1"/>
</dbReference>
<keyword evidence="1" id="KW-0547">Nucleotide-binding</keyword>
<dbReference type="Pfam" id="PF23235">
    <property type="entry name" value="WHD_3rd_Lhr"/>
    <property type="match status" value="1"/>
</dbReference>
<dbReference type="Pfam" id="PF00271">
    <property type="entry name" value="Helicase_C"/>
    <property type="match status" value="1"/>
</dbReference>
<keyword evidence="6" id="KW-0238">DNA-binding</keyword>
<feature type="region of interest" description="Disordered" evidence="9">
    <location>
        <begin position="171"/>
        <end position="192"/>
    </location>
</feature>
<dbReference type="GO" id="GO:0003677">
    <property type="term" value="F:DNA binding"/>
    <property type="evidence" value="ECO:0007669"/>
    <property type="project" value="UniProtKB-KW"/>
</dbReference>
<sequence>MLRRDCGGVNSYDSSSLRIQQAAGTIRSSSILQAPRVSVSTSHFHPIVQEWFEGRFQGPTEAQTQGWAAVAEGRHTLIAAPTGSGKTLAAFLTCIDRLVRQGLEGELPETTQVVYVSPLKALSNDIQKNLAGPLEEISALAARKHRHGQPCLELFPEDESPFPEIRVGVRTGDTPQSERQKMAKKPPAHPHHHAGIAGVNTVILDEIHAVADDKRGSHLSLSVERLCALSEQPVVRIGLSATQRPIEEVARLLVGSQNIDGAGKPACTIVDTGHAREIDLALQLPEQELGPIASHELWGETLDAIAGLVNEHETTLVFFVAHHGSLSREIRLDAEQKLKTGEVKVCVATASLELGIDIGDVDLVCQIGSPRSIGVLLQRVGRSGHTVGGKPKGRLFPLTRDELAECVGLARAVRRRNLDTLSIPPWPTDVLAQQIVASCAQEDWAEDDLYDLARRAYPYRDLPREKFDQVIETLSEGFATRLGRGSAYLHRDGVNAVVKGRRGAPLAAMTSGGAIPENADYDVIAEPEDTFVGTVNEDFAIESLKGDVFLLGNTAWKIRRVENGRVRVEDAHGQPPTIPFWLGEAPGRTTELSDEITELREGIDRLLPDAGSAREWVVNESGVDGESSRQLVAYIEEGKRVLGVTPSKNRVVAERFFDESGGMQLVLHAPFGARINRAWGMALRKKICRSFDFELQAVATDDGLNFSLGPTLSMPVEDVFNYLKSSNFEEVLTQAILQAPIFGTRWRWNATRSLAILRHNGGKKVPPPLQRMRSDDLLASVFPAQVACQDNAPPGDIEIPDHPLVFETLRDCLTEASDLEGCQSLLAGIESGSIEVYGRDTVQPSVFSHQILNAMPYAFLDDAPLEERRARAVSLRRALPDDARDLAQLDPEAIRLESENAWPRVRDADELHDALLTLGVLPEGEEGLSRPVMSGLPLRTWLEQLATAGRVHRVSTGSGLAAWVAAERLDLVRMAYDGVSVNPAPHVGVPVPGNAQAARTREDAILALVRGWADCIGPFTAANLSSTLALPLDDVRYALGQLENEGVVLRGSYRQGVEDEEFCDRRVLARIHRSTIDSLRSRIEPVSPSIFIRFLLDWQHVMPEARLQGESGLLAVIEKLQGFEAAASTIEDEILGNRVAEYSGVMLDRLCLGGEVVWGRFSARQNASISLGLPSSTRAAFSRFTPISLALRESIDWLVPDDLPETDGLTGAPAEVLEFLQRRGASFPSDIESATKRLPSDVEEALWTLAAAGLVTADGLEGMRQRLRGTKRPRRSQSTGRGTLHRRRGFSRWWLLEPVEPLEDCTEVVARQLLLRYGILFPELLHRDSLAVRWRDLARVLRRLEARGEIRGGRFVTGFVGEQFALPEAADALRRWRDRDPDDRLAIVSAVDPLNLAGILTPGPRVAATPGNRLAFRNGVPIAAMEGGEFVPLSNAPSSALDRAMALLSVPVSHANFRLEQESLATA</sequence>
<keyword evidence="4 12" id="KW-0347">Helicase</keyword>
<keyword evidence="3" id="KW-0378">Hydrolase</keyword>
<evidence type="ECO:0000256" key="7">
    <source>
        <dbReference type="ARBA" id="ARBA00023204"/>
    </source>
</evidence>
<dbReference type="GO" id="GO:0004386">
    <property type="term" value="F:helicase activity"/>
    <property type="evidence" value="ECO:0007669"/>
    <property type="project" value="UniProtKB-KW"/>
</dbReference>
<feature type="domain" description="Helicase ATP-binding" evidence="10">
    <location>
        <begin position="67"/>
        <end position="261"/>
    </location>
</feature>
<dbReference type="InterPro" id="IPR014001">
    <property type="entry name" value="Helicase_ATP-bd"/>
</dbReference>
<dbReference type="PANTHER" id="PTHR47962">
    <property type="entry name" value="ATP-DEPENDENT HELICASE LHR-RELATED-RELATED"/>
    <property type="match status" value="1"/>
</dbReference>
<evidence type="ECO:0000313" key="13">
    <source>
        <dbReference type="Proteomes" id="UP001174909"/>
    </source>
</evidence>
<dbReference type="GO" id="GO:0005524">
    <property type="term" value="F:ATP binding"/>
    <property type="evidence" value="ECO:0007669"/>
    <property type="project" value="UniProtKB-KW"/>
</dbReference>
<evidence type="ECO:0000256" key="3">
    <source>
        <dbReference type="ARBA" id="ARBA00022801"/>
    </source>
</evidence>
<dbReference type="PROSITE" id="PS51194">
    <property type="entry name" value="HELICASE_CTER"/>
    <property type="match status" value="1"/>
</dbReference>
<dbReference type="InterPro" id="IPR013701">
    <property type="entry name" value="Lhr-like_DEAD/DEAH_assoc"/>
</dbReference>
<dbReference type="Pfam" id="PF08494">
    <property type="entry name" value="DEAD_assoc"/>
    <property type="match status" value="1"/>
</dbReference>
<evidence type="ECO:0000256" key="2">
    <source>
        <dbReference type="ARBA" id="ARBA00022763"/>
    </source>
</evidence>
<dbReference type="EMBL" id="CASHTH010004056">
    <property type="protein sequence ID" value="CAI8052940.1"/>
    <property type="molecule type" value="Genomic_DNA"/>
</dbReference>
<proteinExistence type="predicted"/>
<dbReference type="Gene3D" id="3.40.50.300">
    <property type="entry name" value="P-loop containing nucleotide triphosphate hydrolases"/>
    <property type="match status" value="2"/>
</dbReference>
<dbReference type="GO" id="GO:0006281">
    <property type="term" value="P:DNA repair"/>
    <property type="evidence" value="ECO:0007669"/>
    <property type="project" value="UniProtKB-KW"/>
</dbReference>
<accession>A0AA35TR56</accession>
<evidence type="ECO:0000256" key="5">
    <source>
        <dbReference type="ARBA" id="ARBA00022840"/>
    </source>
</evidence>
<dbReference type="GO" id="GO:0016887">
    <property type="term" value="F:ATP hydrolysis activity"/>
    <property type="evidence" value="ECO:0007669"/>
    <property type="project" value="TreeGrafter"/>
</dbReference>
<keyword evidence="8" id="KW-0413">Isomerase</keyword>
<comment type="caution">
    <text evidence="12">The sequence shown here is derived from an EMBL/GenBank/DDBJ whole genome shotgun (WGS) entry which is preliminary data.</text>
</comment>
<feature type="compositionally biased region" description="Basic residues" evidence="9">
    <location>
        <begin position="182"/>
        <end position="192"/>
    </location>
</feature>
<evidence type="ECO:0000313" key="12">
    <source>
        <dbReference type="EMBL" id="CAI8052940.1"/>
    </source>
</evidence>
<dbReference type="InterPro" id="IPR055367">
    <property type="entry name" value="WH4_Lhr"/>
</dbReference>
<evidence type="ECO:0000256" key="6">
    <source>
        <dbReference type="ARBA" id="ARBA00023125"/>
    </source>
</evidence>